<sequence>MTSVIKRAKGWESCGVVVRQSSDGSFFWAEVTPAQKPLNYMTAMPNEERFDTADEAWVAGYLFMRRRLRTRG</sequence>
<dbReference type="AlphaFoldDB" id="A0A2W5RU44"/>
<protein>
    <submittedName>
        <fullName evidence="1">Uncharacterized protein</fullName>
    </submittedName>
</protein>
<evidence type="ECO:0000313" key="2">
    <source>
        <dbReference type="Proteomes" id="UP000249135"/>
    </source>
</evidence>
<dbReference type="Proteomes" id="UP000249135">
    <property type="component" value="Unassembled WGS sequence"/>
</dbReference>
<reference evidence="1 2" key="1">
    <citation type="submission" date="2017-08" db="EMBL/GenBank/DDBJ databases">
        <title>Infants hospitalized years apart are colonized by the same room-sourced microbial strains.</title>
        <authorList>
            <person name="Brooks B."/>
            <person name="Olm M.R."/>
            <person name="Firek B.A."/>
            <person name="Baker R."/>
            <person name="Thomas B.C."/>
            <person name="Morowitz M.J."/>
            <person name="Banfield J.F."/>
        </authorList>
    </citation>
    <scope>NUCLEOTIDE SEQUENCE [LARGE SCALE GENOMIC DNA]</scope>
    <source>
        <strain evidence="1">S2_005_003_R2_41</strain>
    </source>
</reference>
<gene>
    <name evidence="1" type="ORF">DI563_12940</name>
</gene>
<organism evidence="1 2">
    <name type="scientific">Variovorax paradoxus</name>
    <dbReference type="NCBI Taxonomy" id="34073"/>
    <lineage>
        <taxon>Bacteria</taxon>
        <taxon>Pseudomonadati</taxon>
        <taxon>Pseudomonadota</taxon>
        <taxon>Betaproteobacteria</taxon>
        <taxon>Burkholderiales</taxon>
        <taxon>Comamonadaceae</taxon>
        <taxon>Variovorax</taxon>
    </lineage>
</organism>
<comment type="caution">
    <text evidence="1">The sequence shown here is derived from an EMBL/GenBank/DDBJ whole genome shotgun (WGS) entry which is preliminary data.</text>
</comment>
<evidence type="ECO:0000313" key="1">
    <source>
        <dbReference type="EMBL" id="PZQ74187.1"/>
    </source>
</evidence>
<proteinExistence type="predicted"/>
<accession>A0A2W5RU44</accession>
<name>A0A2W5RU44_VARPD</name>
<dbReference type="EMBL" id="QFPP01000143">
    <property type="protein sequence ID" value="PZQ74187.1"/>
    <property type="molecule type" value="Genomic_DNA"/>
</dbReference>